<dbReference type="InterPro" id="IPR025875">
    <property type="entry name" value="Leu-rich_rpt_4"/>
</dbReference>
<dbReference type="PANTHER" id="PTHR11017:SF559">
    <property type="entry name" value="DISEASE RESISTANCE PROTEIN CHL1"/>
    <property type="match status" value="1"/>
</dbReference>
<keyword evidence="2" id="KW-0677">Repeat</keyword>
<evidence type="ECO:0000313" key="7">
    <source>
        <dbReference type="RefSeq" id="XP_022735591.1"/>
    </source>
</evidence>
<dbReference type="KEGG" id="dzi:111288915"/>
<dbReference type="PROSITE" id="PS51450">
    <property type="entry name" value="LRR"/>
    <property type="match status" value="1"/>
</dbReference>
<dbReference type="InterPro" id="IPR044974">
    <property type="entry name" value="Disease_R_plants"/>
</dbReference>
<keyword evidence="1" id="KW-0433">Leucine-rich repeat</keyword>
<evidence type="ECO:0000256" key="1">
    <source>
        <dbReference type="ARBA" id="ARBA00022614"/>
    </source>
</evidence>
<keyword evidence="3" id="KW-0611">Plant defense</keyword>
<accession>A0A6P5Y6H4</accession>
<dbReference type="InterPro" id="IPR058546">
    <property type="entry name" value="RPS4B/Roq1-like_LRR"/>
</dbReference>
<name>A0A6P5Y6H4_DURZI</name>
<gene>
    <name evidence="7" type="primary">LOC111288915</name>
</gene>
<dbReference type="GeneID" id="111288915"/>
<protein>
    <submittedName>
        <fullName evidence="7">TMV resistance protein N-like</fullName>
    </submittedName>
</protein>
<sequence length="674" mass="77016">MQLETKPHLQLRKQLKAWSSIVKGTKAYIYIYISFNKVRIIYVQREQSKTFTLNADAFLKMKRLRLLRVSLPSSFQQENHVLRMLKVFHRLNSQDLKYISDELRLLDWSGYPFRSLPSSFQPDNLVALLLPNSHIEHLWKPLSKLKLVNLQGSKNLIKAPDCTTAPNLESLILEDCTRLVDVNLGVQSKPKLLNLRGCKSLRSLPNKIGMESLDKLILSGCSNLQRFPEIEGEMECLQELHLDGTGIEELPSSIGRLSHLVLLNLKNCNNLSSLPNSIDGCKCLKTLNLSGCSKVGTLLENLLQVEFLEELDLSETSIRIPPSFIFQFKNLKVLSFKGCKGPPSKLRSNFPSRFLARGSIDSMALMLPPLSGLSSLTKLNLSDCNLGDIPNDIACLSSLKELYLSGNNFICLPETLSRLSKLYLLELVDCRKLKSLPKRLPSVRCVYLDGCASPEEDADPIIECNLLFGRFGEFRGINCYKLAEKNNALTMLKKHIKVFVNVTRAFDIFNDSQWVGVALCCVFVNDEAYNFDDDKWKPSKDICHRMDGYYRKYGRTCYFLPMNRRQHAKKDHLWLTYMCRSQFYLDEVNEFESGIRNGIRNESYCKVKKYGLRLVYKKDLEEMEQIQEKHNSPASTGNGGALGKRKRDIYEKRAGLSEIDSAEERPPPKWPKKL</sequence>
<evidence type="ECO:0000313" key="6">
    <source>
        <dbReference type="Proteomes" id="UP000515121"/>
    </source>
</evidence>
<dbReference type="SMART" id="SM00369">
    <property type="entry name" value="LRR_TYP"/>
    <property type="match status" value="4"/>
</dbReference>
<evidence type="ECO:0000256" key="3">
    <source>
        <dbReference type="ARBA" id="ARBA00022821"/>
    </source>
</evidence>
<evidence type="ECO:0000259" key="5">
    <source>
        <dbReference type="Pfam" id="PF23286"/>
    </source>
</evidence>
<proteinExistence type="predicted"/>
<keyword evidence="6" id="KW-1185">Reference proteome</keyword>
<feature type="domain" description="Disease resistance protein RPS4B/Roq1-like leucine-rich repeats" evidence="5">
    <location>
        <begin position="211"/>
        <end position="297"/>
    </location>
</feature>
<dbReference type="RefSeq" id="XP_022735591.1">
    <property type="nucleotide sequence ID" value="XM_022879856.1"/>
</dbReference>
<dbReference type="GO" id="GO:0006952">
    <property type="term" value="P:defense response"/>
    <property type="evidence" value="ECO:0007669"/>
    <property type="project" value="InterPro"/>
</dbReference>
<reference evidence="7" key="1">
    <citation type="submission" date="2025-08" db="UniProtKB">
        <authorList>
            <consortium name="RefSeq"/>
        </authorList>
    </citation>
    <scope>IDENTIFICATION</scope>
    <source>
        <tissue evidence="7">Fruit stalk</tissue>
    </source>
</reference>
<feature type="region of interest" description="Disordered" evidence="4">
    <location>
        <begin position="626"/>
        <end position="674"/>
    </location>
</feature>
<evidence type="ECO:0000256" key="4">
    <source>
        <dbReference type="SAM" id="MobiDB-lite"/>
    </source>
</evidence>
<dbReference type="Pfam" id="PF23286">
    <property type="entry name" value="LRR_13"/>
    <property type="match status" value="1"/>
</dbReference>
<dbReference type="SUPFAM" id="SSF52058">
    <property type="entry name" value="L domain-like"/>
    <property type="match status" value="1"/>
</dbReference>
<dbReference type="PANTHER" id="PTHR11017">
    <property type="entry name" value="LEUCINE-RICH REPEAT-CONTAINING PROTEIN"/>
    <property type="match status" value="1"/>
</dbReference>
<dbReference type="AlphaFoldDB" id="A0A6P5Y6H4"/>
<dbReference type="InterPro" id="IPR032675">
    <property type="entry name" value="LRR_dom_sf"/>
</dbReference>
<dbReference type="InterPro" id="IPR003591">
    <property type="entry name" value="Leu-rich_rpt_typical-subtyp"/>
</dbReference>
<organism evidence="6 7">
    <name type="scientific">Durio zibethinus</name>
    <name type="common">Durian</name>
    <dbReference type="NCBI Taxonomy" id="66656"/>
    <lineage>
        <taxon>Eukaryota</taxon>
        <taxon>Viridiplantae</taxon>
        <taxon>Streptophyta</taxon>
        <taxon>Embryophyta</taxon>
        <taxon>Tracheophyta</taxon>
        <taxon>Spermatophyta</taxon>
        <taxon>Magnoliopsida</taxon>
        <taxon>eudicotyledons</taxon>
        <taxon>Gunneridae</taxon>
        <taxon>Pentapetalae</taxon>
        <taxon>rosids</taxon>
        <taxon>malvids</taxon>
        <taxon>Malvales</taxon>
        <taxon>Malvaceae</taxon>
        <taxon>Helicteroideae</taxon>
        <taxon>Durio</taxon>
    </lineage>
</organism>
<evidence type="ECO:0000256" key="2">
    <source>
        <dbReference type="ARBA" id="ARBA00022737"/>
    </source>
</evidence>
<dbReference type="InterPro" id="IPR001611">
    <property type="entry name" value="Leu-rich_rpt"/>
</dbReference>
<dbReference type="Gene3D" id="3.80.10.10">
    <property type="entry name" value="Ribonuclease Inhibitor"/>
    <property type="match status" value="2"/>
</dbReference>
<dbReference type="Pfam" id="PF12799">
    <property type="entry name" value="LRR_4"/>
    <property type="match status" value="1"/>
</dbReference>
<dbReference type="Proteomes" id="UP000515121">
    <property type="component" value="Unplaced"/>
</dbReference>
<dbReference type="OrthoDB" id="1936883at2759"/>